<dbReference type="InterPro" id="IPR000182">
    <property type="entry name" value="GNAT_dom"/>
</dbReference>
<evidence type="ECO:0000256" key="1">
    <source>
        <dbReference type="ARBA" id="ARBA00022679"/>
    </source>
</evidence>
<dbReference type="Pfam" id="PF00583">
    <property type="entry name" value="Acetyltransf_1"/>
    <property type="match status" value="1"/>
</dbReference>
<dbReference type="Proteomes" id="UP001321486">
    <property type="component" value="Chromosome"/>
</dbReference>
<evidence type="ECO:0000313" key="6">
    <source>
        <dbReference type="Proteomes" id="UP001321486"/>
    </source>
</evidence>
<feature type="domain" description="N-acetyltransferase" evidence="4">
    <location>
        <begin position="121"/>
        <end position="266"/>
    </location>
</feature>
<accession>A0ABN6Y3J6</accession>
<feature type="region of interest" description="Disordered" evidence="3">
    <location>
        <begin position="1"/>
        <end position="93"/>
    </location>
</feature>
<reference evidence="6" key="1">
    <citation type="journal article" date="2019" name="Int. J. Syst. Evol. Microbiol.">
        <title>The Global Catalogue of Microorganisms (GCM) 10K type strain sequencing project: providing services to taxonomists for standard genome sequencing and annotation.</title>
        <authorList>
            <consortium name="The Broad Institute Genomics Platform"/>
            <consortium name="The Broad Institute Genome Sequencing Center for Infectious Disease"/>
            <person name="Wu L."/>
            <person name="Ma J."/>
        </authorList>
    </citation>
    <scope>NUCLEOTIDE SEQUENCE [LARGE SCALE GENOMIC DNA]</scope>
    <source>
        <strain evidence="6">NBRC 108728</strain>
    </source>
</reference>
<dbReference type="InterPro" id="IPR016181">
    <property type="entry name" value="Acyl_CoA_acyltransferase"/>
</dbReference>
<dbReference type="InterPro" id="IPR050832">
    <property type="entry name" value="Bact_Acetyltransf"/>
</dbReference>
<feature type="compositionally biased region" description="Pro residues" evidence="3">
    <location>
        <begin position="78"/>
        <end position="87"/>
    </location>
</feature>
<dbReference type="Gene3D" id="3.40.630.30">
    <property type="match status" value="1"/>
</dbReference>
<evidence type="ECO:0000256" key="2">
    <source>
        <dbReference type="ARBA" id="ARBA00023315"/>
    </source>
</evidence>
<evidence type="ECO:0000259" key="4">
    <source>
        <dbReference type="PROSITE" id="PS51186"/>
    </source>
</evidence>
<evidence type="ECO:0000313" key="5">
    <source>
        <dbReference type="EMBL" id="BDZ51910.1"/>
    </source>
</evidence>
<dbReference type="PROSITE" id="PS51186">
    <property type="entry name" value="GNAT"/>
    <property type="match status" value="1"/>
</dbReference>
<dbReference type="EMBL" id="AP027732">
    <property type="protein sequence ID" value="BDZ51910.1"/>
    <property type="molecule type" value="Genomic_DNA"/>
</dbReference>
<keyword evidence="1" id="KW-0808">Transferase</keyword>
<keyword evidence="6" id="KW-1185">Reference proteome</keyword>
<dbReference type="PANTHER" id="PTHR43877">
    <property type="entry name" value="AMINOALKYLPHOSPHONATE N-ACETYLTRANSFERASE-RELATED-RELATED"/>
    <property type="match status" value="1"/>
</dbReference>
<dbReference type="CDD" id="cd04301">
    <property type="entry name" value="NAT_SF"/>
    <property type="match status" value="1"/>
</dbReference>
<keyword evidence="2" id="KW-0012">Acyltransferase</keyword>
<name>A0ABN6Y3J6_9MICO</name>
<dbReference type="SUPFAM" id="SSF55729">
    <property type="entry name" value="Acyl-CoA N-acyltransferases (Nat)"/>
    <property type="match status" value="1"/>
</dbReference>
<organism evidence="5 6">
    <name type="scientific">Frondihabitans sucicola</name>
    <dbReference type="NCBI Taxonomy" id="1268041"/>
    <lineage>
        <taxon>Bacteria</taxon>
        <taxon>Bacillati</taxon>
        <taxon>Actinomycetota</taxon>
        <taxon>Actinomycetes</taxon>
        <taxon>Micrococcales</taxon>
        <taxon>Microbacteriaceae</taxon>
        <taxon>Frondihabitans</taxon>
    </lineage>
</organism>
<protein>
    <recommendedName>
        <fullName evidence="4">N-acetyltransferase domain-containing protein</fullName>
    </recommendedName>
</protein>
<evidence type="ECO:0000256" key="3">
    <source>
        <dbReference type="SAM" id="MobiDB-lite"/>
    </source>
</evidence>
<proteinExistence type="predicted"/>
<sequence>MGGLRLLSAGARAPAHCRPRPPTPAGTARARRHRPHSPAPARTARTCPLPPALADSRPHTPASGPDPPTPARSSRPAPTTPSPPTPAPTRKRPAACDRMFRVNELPALTVEHVDWNDPRAEALRHSMEVEMDARYADKQNALSPAEQEELERSLAVDPGKVFVTVLVSDADGVPVGHAALKDLRGDWEMKRVIVDASRRGAGIGALLMTELAKAARAGGARRIILQTGDRQPEAVRLYERSGYTPIPIYEPYASTIPFSLCYELVL</sequence>
<dbReference type="PANTHER" id="PTHR43877:SF2">
    <property type="entry name" value="AMINOALKYLPHOSPHONATE N-ACETYLTRANSFERASE-RELATED"/>
    <property type="match status" value="1"/>
</dbReference>
<gene>
    <name evidence="5" type="ORF">GCM10025867_41510</name>
</gene>